<comment type="caution">
    <text evidence="2">The sequence shown here is derived from an EMBL/GenBank/DDBJ whole genome shotgun (WGS) entry which is preliminary data.</text>
</comment>
<evidence type="ECO:0000313" key="3">
    <source>
        <dbReference type="Proteomes" id="UP001165492"/>
    </source>
</evidence>
<dbReference type="NCBIfam" id="NF005498">
    <property type="entry name" value="PRK07112.1"/>
    <property type="match status" value="1"/>
</dbReference>
<accession>A0ABS8HV75</accession>
<dbReference type="EMBL" id="JAJHJB010000027">
    <property type="protein sequence ID" value="MCC5467068.1"/>
    <property type="molecule type" value="Genomic_DNA"/>
</dbReference>
<dbReference type="PANTHER" id="PTHR42964:SF1">
    <property type="entry name" value="POLYKETIDE BIOSYNTHESIS ENOYL-COA HYDRATASE PKSH-RELATED"/>
    <property type="match status" value="1"/>
</dbReference>
<dbReference type="Pfam" id="PF00378">
    <property type="entry name" value="ECH_1"/>
    <property type="match status" value="1"/>
</dbReference>
<keyword evidence="3" id="KW-1185">Reference proteome</keyword>
<dbReference type="CDD" id="cd06558">
    <property type="entry name" value="crotonase-like"/>
    <property type="match status" value="1"/>
</dbReference>
<evidence type="ECO:0000256" key="1">
    <source>
        <dbReference type="ARBA" id="ARBA00005254"/>
    </source>
</evidence>
<evidence type="ECO:0000313" key="2">
    <source>
        <dbReference type="EMBL" id="MCC5467068.1"/>
    </source>
</evidence>
<keyword evidence="2" id="KW-0456">Lyase</keyword>
<dbReference type="InterPro" id="IPR029045">
    <property type="entry name" value="ClpP/crotonase-like_dom_sf"/>
</dbReference>
<dbReference type="SUPFAM" id="SSF52096">
    <property type="entry name" value="ClpP/crotonase"/>
    <property type="match status" value="1"/>
</dbReference>
<dbReference type="GO" id="GO:0004300">
    <property type="term" value="F:enoyl-CoA hydratase activity"/>
    <property type="evidence" value="ECO:0007669"/>
    <property type="project" value="UniProtKB-EC"/>
</dbReference>
<dbReference type="Proteomes" id="UP001165492">
    <property type="component" value="Unassembled WGS sequence"/>
</dbReference>
<dbReference type="InterPro" id="IPR001753">
    <property type="entry name" value="Enoyl-CoA_hydra/iso"/>
</dbReference>
<reference evidence="2" key="1">
    <citation type="submission" date="2021-11" db="EMBL/GenBank/DDBJ databases">
        <title>Description of a new species Pelosinus isolated from the bottom sediments of Lake Baikal.</title>
        <authorList>
            <person name="Zakharyuk A."/>
        </authorList>
    </citation>
    <scope>NUCLEOTIDE SEQUENCE</scope>
    <source>
        <strain evidence="2">Bkl1</strain>
    </source>
</reference>
<dbReference type="Gene3D" id="3.90.226.10">
    <property type="entry name" value="2-enoyl-CoA Hydratase, Chain A, domain 1"/>
    <property type="match status" value="1"/>
</dbReference>
<organism evidence="2 3">
    <name type="scientific">Pelosinus baikalensis</name>
    <dbReference type="NCBI Taxonomy" id="2892015"/>
    <lineage>
        <taxon>Bacteria</taxon>
        <taxon>Bacillati</taxon>
        <taxon>Bacillota</taxon>
        <taxon>Negativicutes</taxon>
        <taxon>Selenomonadales</taxon>
        <taxon>Sporomusaceae</taxon>
        <taxon>Pelosinus</taxon>
    </lineage>
</organism>
<dbReference type="EC" id="4.2.1.17" evidence="2"/>
<dbReference type="PANTHER" id="PTHR42964">
    <property type="entry name" value="ENOYL-COA HYDRATASE"/>
    <property type="match status" value="1"/>
</dbReference>
<dbReference type="InterPro" id="IPR051683">
    <property type="entry name" value="Enoyl-CoA_Hydratase/Isomerase"/>
</dbReference>
<comment type="similarity">
    <text evidence="1">Belongs to the enoyl-CoA hydratase/isomerase family.</text>
</comment>
<gene>
    <name evidence="2" type="ORF">LMF89_17125</name>
</gene>
<proteinExistence type="inferred from homology"/>
<sequence>MNYQTIQVRFQDPVCFIQFYRPEFNNTINERLIEECNQVLELCRETVTIVVLEGLPEVFCFGADFKGMYEKIASGKQCEQNPEPLYDLWFKLATGPFITISHVQGKVNAGGVGFVAASDIVLAGQTAQFSLSELLFGLLPACVLPFLIRRVGFQKAHYLTLTTQGISAQQAYTWGLVDACDVQSEVLLRKHLLRLRHLSKTGISRYKRYMTGLYDSLLQSKSLALAANQEVFSDPRNMEGIFRYVEKGQLPWED</sequence>
<protein>
    <submittedName>
        <fullName evidence="2">Enoyl-CoA hydratase/isomerase</fullName>
        <ecNumber evidence="2">4.2.1.17</ecNumber>
    </submittedName>
</protein>
<dbReference type="RefSeq" id="WP_229536134.1">
    <property type="nucleotide sequence ID" value="NZ_JAJHJB010000027.1"/>
</dbReference>
<name>A0ABS8HV75_9FIRM</name>